<feature type="transmembrane region" description="Helical" evidence="1">
    <location>
        <begin position="139"/>
        <end position="159"/>
    </location>
</feature>
<proteinExistence type="predicted"/>
<dbReference type="EMBL" id="KZ994563">
    <property type="protein sequence ID" value="RKO92616.1"/>
    <property type="molecule type" value="Genomic_DNA"/>
</dbReference>
<evidence type="ECO:0000313" key="2">
    <source>
        <dbReference type="EMBL" id="RKO92616.1"/>
    </source>
</evidence>
<reference evidence="3" key="1">
    <citation type="journal article" date="2018" name="Nat. Microbiol.">
        <title>Leveraging single-cell genomics to expand the fungal tree of life.</title>
        <authorList>
            <person name="Ahrendt S.R."/>
            <person name="Quandt C.A."/>
            <person name="Ciobanu D."/>
            <person name="Clum A."/>
            <person name="Salamov A."/>
            <person name="Andreopoulos B."/>
            <person name="Cheng J.F."/>
            <person name="Woyke T."/>
            <person name="Pelin A."/>
            <person name="Henrissat B."/>
            <person name="Reynolds N.K."/>
            <person name="Benny G.L."/>
            <person name="Smith M.E."/>
            <person name="James T.Y."/>
            <person name="Grigoriev I.V."/>
        </authorList>
    </citation>
    <scope>NUCLEOTIDE SEQUENCE [LARGE SCALE GENOMIC DNA]</scope>
</reference>
<dbReference type="AlphaFoldDB" id="A0A4P9WP93"/>
<accession>A0A4P9WP93</accession>
<keyword evidence="1" id="KW-0812">Transmembrane</keyword>
<evidence type="ECO:0000313" key="3">
    <source>
        <dbReference type="Proteomes" id="UP000269721"/>
    </source>
</evidence>
<keyword evidence="3" id="KW-1185">Reference proteome</keyword>
<protein>
    <submittedName>
        <fullName evidence="2">Uncharacterized protein</fullName>
    </submittedName>
</protein>
<sequence length="210" mass="21868">MSGRMASAASSRTMDFAYWCFHDRVATAWRVFCRKERGSERNQSKEERAKFRRGAHRLAGRHGSGFCGLLLDLLLGQLMDGALNSVSLDGVERLDLRGAGTDGARLHAVCAGRGGVEQLPNIGEESVDRIGGDFVGKLIMLKLLLGLILLSAMLLNLLLSSADAVAGPVPDAAAARPAAADPAAAAYAAVGPASAEIAAAASARGKPNIT</sequence>
<keyword evidence="1" id="KW-1133">Transmembrane helix</keyword>
<keyword evidence="1" id="KW-0472">Membrane</keyword>
<dbReference type="Proteomes" id="UP000269721">
    <property type="component" value="Unassembled WGS sequence"/>
</dbReference>
<evidence type="ECO:0000256" key="1">
    <source>
        <dbReference type="SAM" id="Phobius"/>
    </source>
</evidence>
<gene>
    <name evidence="2" type="ORF">BDK51DRAFT_38030</name>
</gene>
<name>A0A4P9WP93_9FUNG</name>
<organism evidence="2 3">
    <name type="scientific">Blyttiomyces helicus</name>
    <dbReference type="NCBI Taxonomy" id="388810"/>
    <lineage>
        <taxon>Eukaryota</taxon>
        <taxon>Fungi</taxon>
        <taxon>Fungi incertae sedis</taxon>
        <taxon>Chytridiomycota</taxon>
        <taxon>Chytridiomycota incertae sedis</taxon>
        <taxon>Chytridiomycetes</taxon>
        <taxon>Chytridiomycetes incertae sedis</taxon>
        <taxon>Blyttiomyces</taxon>
    </lineage>
</organism>